<reference evidence="2 3" key="1">
    <citation type="journal article" date="2016" name="Nat. Commun.">
        <title>Thousands of microbial genomes shed light on interconnected biogeochemical processes in an aquifer system.</title>
        <authorList>
            <person name="Anantharaman K."/>
            <person name="Brown C.T."/>
            <person name="Hug L.A."/>
            <person name="Sharon I."/>
            <person name="Castelle C.J."/>
            <person name="Probst A.J."/>
            <person name="Thomas B.C."/>
            <person name="Singh A."/>
            <person name="Wilkins M.J."/>
            <person name="Karaoz U."/>
            <person name="Brodie E.L."/>
            <person name="Williams K.H."/>
            <person name="Hubbard S.S."/>
            <person name="Banfield J.F."/>
        </authorList>
    </citation>
    <scope>NUCLEOTIDE SEQUENCE [LARGE SCALE GENOMIC DNA]</scope>
</reference>
<dbReference type="AlphaFoldDB" id="A0A1G2DIN3"/>
<dbReference type="GO" id="GO:0006313">
    <property type="term" value="P:DNA transposition"/>
    <property type="evidence" value="ECO:0007669"/>
    <property type="project" value="InterPro"/>
</dbReference>
<protein>
    <recommendedName>
        <fullName evidence="1">Transposase IS200-like domain-containing protein</fullName>
    </recommendedName>
</protein>
<dbReference type="GO" id="GO:0003677">
    <property type="term" value="F:DNA binding"/>
    <property type="evidence" value="ECO:0007669"/>
    <property type="project" value="InterPro"/>
</dbReference>
<dbReference type="Gene3D" id="3.30.70.1290">
    <property type="entry name" value="Transposase IS200-like"/>
    <property type="match status" value="1"/>
</dbReference>
<dbReference type="PANTHER" id="PTHR34322">
    <property type="entry name" value="TRANSPOSASE, Y1_TNP DOMAIN-CONTAINING"/>
    <property type="match status" value="1"/>
</dbReference>
<accession>A0A1G2DIN3</accession>
<proteinExistence type="predicted"/>
<comment type="caution">
    <text evidence="2">The sequence shown here is derived from an EMBL/GenBank/DDBJ whole genome shotgun (WGS) entry which is preliminary data.</text>
</comment>
<dbReference type="SUPFAM" id="SSF143422">
    <property type="entry name" value="Transposase IS200-like"/>
    <property type="match status" value="1"/>
</dbReference>
<dbReference type="InterPro" id="IPR036515">
    <property type="entry name" value="Transposase_17_sf"/>
</dbReference>
<dbReference type="InterPro" id="IPR002686">
    <property type="entry name" value="Transposase_17"/>
</dbReference>
<name>A0A1G2DIN3_9BACT</name>
<evidence type="ECO:0000259" key="1">
    <source>
        <dbReference type="Pfam" id="PF01797"/>
    </source>
</evidence>
<gene>
    <name evidence="2" type="ORF">A2942_01100</name>
</gene>
<evidence type="ECO:0000313" key="2">
    <source>
        <dbReference type="EMBL" id="OGZ13426.1"/>
    </source>
</evidence>
<dbReference type="EMBL" id="MHLP01000007">
    <property type="protein sequence ID" value="OGZ13426.1"/>
    <property type="molecule type" value="Genomic_DNA"/>
</dbReference>
<dbReference type="Proteomes" id="UP000178534">
    <property type="component" value="Unassembled WGS sequence"/>
</dbReference>
<dbReference type="Pfam" id="PF01797">
    <property type="entry name" value="Y1_Tnp"/>
    <property type="match status" value="1"/>
</dbReference>
<dbReference type="GO" id="GO:0004803">
    <property type="term" value="F:transposase activity"/>
    <property type="evidence" value="ECO:0007669"/>
    <property type="project" value="InterPro"/>
</dbReference>
<feature type="domain" description="Transposase IS200-like" evidence="1">
    <location>
        <begin position="10"/>
        <end position="74"/>
    </location>
</feature>
<sequence>MPRQARVAVGDVVYHVINRANGRVRIFHSDKDYQHFESLLEEAKELTGMRILAYVIMPNHWHLVLYPSQDTDLSGGKMGTATID</sequence>
<dbReference type="PANTHER" id="PTHR34322:SF2">
    <property type="entry name" value="TRANSPOSASE IS200-LIKE DOMAIN-CONTAINING PROTEIN"/>
    <property type="match status" value="1"/>
</dbReference>
<organism evidence="2 3">
    <name type="scientific">Candidatus Lloydbacteria bacterium RIFCSPLOWO2_01_FULL_50_20</name>
    <dbReference type="NCBI Taxonomy" id="1798665"/>
    <lineage>
        <taxon>Bacteria</taxon>
        <taxon>Candidatus Lloydiibacteriota</taxon>
    </lineage>
</organism>
<evidence type="ECO:0000313" key="3">
    <source>
        <dbReference type="Proteomes" id="UP000178534"/>
    </source>
</evidence>